<dbReference type="GO" id="GO:0045892">
    <property type="term" value="P:negative regulation of DNA-templated transcription"/>
    <property type="evidence" value="ECO:0007669"/>
    <property type="project" value="InterPro"/>
</dbReference>
<dbReference type="Gramene" id="Pp3c6_3500V3.2">
    <property type="protein sequence ID" value="Pp3c6_3500V3.2"/>
    <property type="gene ID" value="Pp3c6_3500"/>
</dbReference>
<protein>
    <recommendedName>
        <fullName evidence="8">OVATE domain-containing protein</fullName>
    </recommendedName>
</protein>
<keyword evidence="2" id="KW-0678">Repressor</keyword>
<evidence type="ECO:0000256" key="6">
    <source>
        <dbReference type="SAM" id="Coils"/>
    </source>
</evidence>
<accession>A0A2K1KE69</accession>
<organism evidence="9">
    <name type="scientific">Physcomitrium patens</name>
    <name type="common">Spreading-leaved earth moss</name>
    <name type="synonym">Physcomitrella patens</name>
    <dbReference type="NCBI Taxonomy" id="3218"/>
    <lineage>
        <taxon>Eukaryota</taxon>
        <taxon>Viridiplantae</taxon>
        <taxon>Streptophyta</taxon>
        <taxon>Embryophyta</taxon>
        <taxon>Bryophyta</taxon>
        <taxon>Bryophytina</taxon>
        <taxon>Bryopsida</taxon>
        <taxon>Funariidae</taxon>
        <taxon>Funariales</taxon>
        <taxon>Funariaceae</taxon>
        <taxon>Physcomitrium</taxon>
    </lineage>
</organism>
<keyword evidence="6" id="KW-0175">Coiled coil</keyword>
<dbReference type="AlphaFoldDB" id="A0A2K1KE69"/>
<dbReference type="NCBIfam" id="TIGR01568">
    <property type="entry name" value="A_thal_3678"/>
    <property type="match status" value="1"/>
</dbReference>
<dbReference type="PROSITE" id="PS51754">
    <property type="entry name" value="OVATE"/>
    <property type="match status" value="1"/>
</dbReference>
<evidence type="ECO:0000313" key="10">
    <source>
        <dbReference type="EnsemblPlants" id="Pp3c6_3500V3.1"/>
    </source>
</evidence>
<gene>
    <name evidence="10" type="primary">LOC112284084</name>
    <name evidence="9" type="ORF">PHYPA_008449</name>
</gene>
<dbReference type="EnsemblPlants" id="Pp3c6_3500V3.1">
    <property type="protein sequence ID" value="Pp3c6_3500V3.1"/>
    <property type="gene ID" value="Pp3c6_3500"/>
</dbReference>
<feature type="coiled-coil region" evidence="6">
    <location>
        <begin position="492"/>
        <end position="523"/>
    </location>
</feature>
<dbReference type="PaxDb" id="3218-PP1S77_271V6.1"/>
<feature type="domain" description="OVATE" evidence="8">
    <location>
        <begin position="1008"/>
        <end position="1068"/>
    </location>
</feature>
<dbReference type="PANTHER" id="PTHR33057:SF70">
    <property type="entry name" value="TRANSCRIPTION REPRESSOR-RELATED"/>
    <property type="match status" value="1"/>
</dbReference>
<dbReference type="Pfam" id="PF04844">
    <property type="entry name" value="Ovate"/>
    <property type="match status" value="1"/>
</dbReference>
<keyword evidence="4" id="KW-0804">Transcription</keyword>
<evidence type="ECO:0000256" key="1">
    <source>
        <dbReference type="ARBA" id="ARBA00004123"/>
    </source>
</evidence>
<dbReference type="Proteomes" id="UP000006727">
    <property type="component" value="Chromosome 6"/>
</dbReference>
<evidence type="ECO:0000256" key="2">
    <source>
        <dbReference type="ARBA" id="ARBA00022491"/>
    </source>
</evidence>
<name>A0A2K1KE69_PHYPA</name>
<reference evidence="9 11" key="1">
    <citation type="journal article" date="2008" name="Science">
        <title>The Physcomitrella genome reveals evolutionary insights into the conquest of land by plants.</title>
        <authorList>
            <person name="Rensing S."/>
            <person name="Lang D."/>
            <person name="Zimmer A."/>
            <person name="Terry A."/>
            <person name="Salamov A."/>
            <person name="Shapiro H."/>
            <person name="Nishiyama T."/>
            <person name="Perroud P.-F."/>
            <person name="Lindquist E."/>
            <person name="Kamisugi Y."/>
            <person name="Tanahashi T."/>
            <person name="Sakakibara K."/>
            <person name="Fujita T."/>
            <person name="Oishi K."/>
            <person name="Shin-I T."/>
            <person name="Kuroki Y."/>
            <person name="Toyoda A."/>
            <person name="Suzuki Y."/>
            <person name="Hashimoto A."/>
            <person name="Yamaguchi K."/>
            <person name="Sugano A."/>
            <person name="Kohara Y."/>
            <person name="Fujiyama A."/>
            <person name="Anterola A."/>
            <person name="Aoki S."/>
            <person name="Ashton N."/>
            <person name="Barbazuk W.B."/>
            <person name="Barker E."/>
            <person name="Bennetzen J."/>
            <person name="Bezanilla M."/>
            <person name="Blankenship R."/>
            <person name="Cho S.H."/>
            <person name="Dutcher S."/>
            <person name="Estelle M."/>
            <person name="Fawcett J.A."/>
            <person name="Gundlach H."/>
            <person name="Hanada K."/>
            <person name="Heyl A."/>
            <person name="Hicks K.A."/>
            <person name="Hugh J."/>
            <person name="Lohr M."/>
            <person name="Mayer K."/>
            <person name="Melkozernov A."/>
            <person name="Murata T."/>
            <person name="Nelson D."/>
            <person name="Pils B."/>
            <person name="Prigge M."/>
            <person name="Reiss B."/>
            <person name="Renner T."/>
            <person name="Rombauts S."/>
            <person name="Rushton P."/>
            <person name="Sanderfoot A."/>
            <person name="Schween G."/>
            <person name="Shiu S.-H."/>
            <person name="Stueber K."/>
            <person name="Theodoulou F.L."/>
            <person name="Tu H."/>
            <person name="Van de Peer Y."/>
            <person name="Verrier P.J."/>
            <person name="Waters E."/>
            <person name="Wood A."/>
            <person name="Yang L."/>
            <person name="Cove D."/>
            <person name="Cuming A."/>
            <person name="Hasebe M."/>
            <person name="Lucas S."/>
            <person name="Mishler D.B."/>
            <person name="Reski R."/>
            <person name="Grigoriev I."/>
            <person name="Quatrano R.S."/>
            <person name="Boore J.L."/>
        </authorList>
    </citation>
    <scope>NUCLEOTIDE SEQUENCE [LARGE SCALE GENOMIC DNA]</scope>
    <source>
        <strain evidence="10 11">cv. Gransden 2004</strain>
    </source>
</reference>
<reference evidence="10" key="3">
    <citation type="submission" date="2020-12" db="UniProtKB">
        <authorList>
            <consortium name="EnsemblPlants"/>
        </authorList>
    </citation>
    <scope>IDENTIFICATION</scope>
</reference>
<dbReference type="InterPro" id="IPR038933">
    <property type="entry name" value="Ovate"/>
</dbReference>
<keyword evidence="11" id="KW-1185">Reference proteome</keyword>
<evidence type="ECO:0000256" key="7">
    <source>
        <dbReference type="SAM" id="MobiDB-lite"/>
    </source>
</evidence>
<keyword evidence="3" id="KW-0805">Transcription regulation</keyword>
<dbReference type="Gramene" id="Pp3c6_3500V3.1">
    <property type="protein sequence ID" value="Pp3c6_3500V3.1"/>
    <property type="gene ID" value="Pp3c6_3500"/>
</dbReference>
<feature type="compositionally biased region" description="Polar residues" evidence="7">
    <location>
        <begin position="906"/>
        <end position="923"/>
    </location>
</feature>
<sequence length="1112" mass="123990">MKVHQKHVRPRSTLFFDTTTGYQSREMKDRSWGCSVSRTCLKNTATDPVVIQERSSNPKQAISKGPVRQVEAMPSFTIDMPVTNKEGVDALNTLILRKLAKESFMGDSVAKKVGCSEEPNCEEKAGVRENLREARSTIISCKCGMHAGKELSSSFFDLQKNTMCMDRKTNLASFSSGNIPEGVGSLLSRIGLDHRKKFDQELPVFQNSSAFDKSPQHRTSVLTQNTPKSTFLQDAGEEQSFAANTVPRELLSISTEQASKSRSSMHPGRYMCIPEASSLENLMRPDFSPFRSRCSAVNHGESAAFNSKFICPSSTHDELDTFERYLPRPHVNSPVHTEAPQGLTKPSSHHNALTEGMQFRMDEIGDFRNLRSKPRAESTFTWKDPARKIYRDEGEVAVASLNTSSLEQLKTSEHVHWNLGELMQRQEVEDDVDDNLDVLRNTYVFKRGSDEIGCQLEELPRRLIRNRCDAKQEELRIGRGTPRRHELDPVKLKHGERQLDGLIQEAKKAESNAKSKSKFLEDRSFRPLQIQKQTTERKFSQQRSRVRSSCTSENCRNVEANEEDGKVFQGIASRLDTRKVVTSQKSLDDSAVIQELEGDWGTGRDDLEVLLKFLTMKQQLRENRQSDVDVVVQTEATVRELLCRMKLNSCCSSSTDSDSSFRFVPRSNACEPVVDGSYGVKGKICKWQGRSSSSTTGTINAIVHDMDAGLAPEINADSHVVSLQKQSMDCQSRSEICWPPIQMPSSSESQPLQCMKGSASVRNTTSCDRDFYNVQSEEHDETVNPSPPAKRHMIDLSSEDVVRVGRHRAVDTGESSSTTRVILDKMDIGSEMLGSTECKGIKLSTEASCSSVSSQMKAADDQSRTADAIQLRAGRNSESRSVSGSAPAIPWNYQREMKSPIGRSVQPASPSRRSALKSPTYSPQHHRQCCESSATKPSPNNRYSSLSLPQGQQRQRPATAKIHSSAAQHGAQTSTKIPSKELSSQASQDVSMFPAGISDSVVQESIALAKDSSDPYADFRDSMLEMMHEKNLWQRQDELQDLLQCFLHLNQPMHHQLIHQVFSDVVCNGSHLNNHAQSSKSKRSKVISNHKSSPSRPRPESPHRKSPGRGGG</sequence>
<dbReference type="PANTHER" id="PTHR33057">
    <property type="entry name" value="TRANSCRIPTION REPRESSOR OFP7-RELATED"/>
    <property type="match status" value="1"/>
</dbReference>
<evidence type="ECO:0000313" key="9">
    <source>
        <dbReference type="EMBL" id="PNR52075.1"/>
    </source>
</evidence>
<dbReference type="InterPro" id="IPR006458">
    <property type="entry name" value="Ovate_C"/>
</dbReference>
<evidence type="ECO:0000256" key="3">
    <source>
        <dbReference type="ARBA" id="ARBA00023015"/>
    </source>
</evidence>
<evidence type="ECO:0000256" key="4">
    <source>
        <dbReference type="ARBA" id="ARBA00023163"/>
    </source>
</evidence>
<evidence type="ECO:0000259" key="8">
    <source>
        <dbReference type="PROSITE" id="PS51754"/>
    </source>
</evidence>
<dbReference type="GeneID" id="112284084"/>
<feature type="compositionally biased region" description="Polar residues" evidence="7">
    <location>
        <begin position="930"/>
        <end position="956"/>
    </location>
</feature>
<evidence type="ECO:0000313" key="11">
    <source>
        <dbReference type="Proteomes" id="UP000006727"/>
    </source>
</evidence>
<dbReference type="EnsemblPlants" id="Pp3c6_3500V3.2">
    <property type="protein sequence ID" value="Pp3c6_3500V3.2"/>
    <property type="gene ID" value="Pp3c6_3500"/>
</dbReference>
<keyword evidence="5" id="KW-0539">Nucleus</keyword>
<evidence type="ECO:0000256" key="5">
    <source>
        <dbReference type="ARBA" id="ARBA00023242"/>
    </source>
</evidence>
<feature type="region of interest" description="Disordered" evidence="7">
    <location>
        <begin position="1073"/>
        <end position="1112"/>
    </location>
</feature>
<dbReference type="RefSeq" id="XP_073391063.1">
    <property type="nucleotide sequence ID" value="XM_073534962.1"/>
</dbReference>
<proteinExistence type="predicted"/>
<feature type="region of interest" description="Disordered" evidence="7">
    <location>
        <begin position="872"/>
        <end position="988"/>
    </location>
</feature>
<dbReference type="GO" id="GO:0005634">
    <property type="term" value="C:nucleus"/>
    <property type="evidence" value="ECO:0007669"/>
    <property type="project" value="UniProtKB-SubCell"/>
</dbReference>
<comment type="subcellular location">
    <subcellularLocation>
        <location evidence="1">Nucleus</location>
    </subcellularLocation>
</comment>
<dbReference type="EMBL" id="ABEU02000006">
    <property type="protein sequence ID" value="PNR52075.1"/>
    <property type="molecule type" value="Genomic_DNA"/>
</dbReference>
<reference evidence="9 11" key="2">
    <citation type="journal article" date="2018" name="Plant J.">
        <title>The Physcomitrella patens chromosome-scale assembly reveals moss genome structure and evolution.</title>
        <authorList>
            <person name="Lang D."/>
            <person name="Ullrich K.K."/>
            <person name="Murat F."/>
            <person name="Fuchs J."/>
            <person name="Jenkins J."/>
            <person name="Haas F.B."/>
            <person name="Piednoel M."/>
            <person name="Gundlach H."/>
            <person name="Van Bel M."/>
            <person name="Meyberg R."/>
            <person name="Vives C."/>
            <person name="Morata J."/>
            <person name="Symeonidi A."/>
            <person name="Hiss M."/>
            <person name="Muchero W."/>
            <person name="Kamisugi Y."/>
            <person name="Saleh O."/>
            <person name="Blanc G."/>
            <person name="Decker E.L."/>
            <person name="van Gessel N."/>
            <person name="Grimwood J."/>
            <person name="Hayes R.D."/>
            <person name="Graham S.W."/>
            <person name="Gunter L.E."/>
            <person name="McDaniel S.F."/>
            <person name="Hoernstein S.N.W."/>
            <person name="Larsson A."/>
            <person name="Li F.W."/>
            <person name="Perroud P.F."/>
            <person name="Phillips J."/>
            <person name="Ranjan P."/>
            <person name="Rokshar D.S."/>
            <person name="Rothfels C.J."/>
            <person name="Schneider L."/>
            <person name="Shu S."/>
            <person name="Stevenson D.W."/>
            <person name="Thummler F."/>
            <person name="Tillich M."/>
            <person name="Villarreal Aguilar J.C."/>
            <person name="Widiez T."/>
            <person name="Wong G.K."/>
            <person name="Wymore A."/>
            <person name="Zhang Y."/>
            <person name="Zimmer A.D."/>
            <person name="Quatrano R.S."/>
            <person name="Mayer K.F.X."/>
            <person name="Goodstein D."/>
            <person name="Casacuberta J.M."/>
            <person name="Vandepoele K."/>
            <person name="Reski R."/>
            <person name="Cuming A.C."/>
            <person name="Tuskan G.A."/>
            <person name="Maumus F."/>
            <person name="Salse J."/>
            <person name="Schmutz J."/>
            <person name="Rensing S.A."/>
        </authorList>
    </citation>
    <scope>NUCLEOTIDE SEQUENCE [LARGE SCALE GENOMIC DNA]</scope>
    <source>
        <strain evidence="10 11">cv. Gransden 2004</strain>
    </source>
</reference>
<feature type="compositionally biased region" description="Polar residues" evidence="7">
    <location>
        <begin position="965"/>
        <end position="988"/>
    </location>
</feature>